<feature type="binding site" evidence="3">
    <location>
        <position position="223"/>
    </location>
    <ligand>
        <name>Ca(2+)</name>
        <dbReference type="ChEBI" id="CHEBI:29108"/>
    </ligand>
</feature>
<feature type="binding site" evidence="3">
    <location>
        <position position="221"/>
    </location>
    <ligand>
        <name>Ca(2+)</name>
        <dbReference type="ChEBI" id="CHEBI:29108"/>
    </ligand>
</feature>
<evidence type="ECO:0000313" key="7">
    <source>
        <dbReference type="Proteomes" id="UP000886597"/>
    </source>
</evidence>
<evidence type="ECO:0000256" key="4">
    <source>
        <dbReference type="SAM" id="MobiDB-lite"/>
    </source>
</evidence>
<dbReference type="InterPro" id="IPR007760">
    <property type="entry name" value="Mn_catalase"/>
</dbReference>
<evidence type="ECO:0000256" key="2">
    <source>
        <dbReference type="PIRSR" id="PIRSR607760-1"/>
    </source>
</evidence>
<comment type="similarity">
    <text evidence="1">Belongs to the manganese catalase family.</text>
</comment>
<dbReference type="InterPro" id="IPR009078">
    <property type="entry name" value="Ferritin-like_SF"/>
</dbReference>
<keyword evidence="2" id="KW-0464">Manganese</keyword>
<dbReference type="InterPro" id="IPR027407">
    <property type="entry name" value="Mn_catalase_C"/>
</dbReference>
<dbReference type="Gene3D" id="1.20.1260.10">
    <property type="match status" value="1"/>
</dbReference>
<reference evidence="6" key="2">
    <citation type="journal article" date="2020" name="Int. Dairy J.">
        <title>Lactic acid bacterial diversity in Brie cheese focusing on salt concentration and pH of isolation medium and characterisation of halophilic and alkaliphilic lactic acid bacterial isolates.</title>
        <authorList>
            <person name="Unno R."/>
            <person name="Matsutani M."/>
            <person name="Suzuki T."/>
            <person name="Kodama K."/>
            <person name="Matsushita H."/>
            <person name="Yamasato K."/>
            <person name="Koizumi Y."/>
            <person name="Ishikawa M."/>
        </authorList>
    </citation>
    <scope>NUCLEOTIDE SEQUENCE</scope>
    <source>
        <strain evidence="6">7C1</strain>
        <strain evidence="5">8C4</strain>
    </source>
</reference>
<dbReference type="SUPFAM" id="SSF47240">
    <property type="entry name" value="Ferritin-like"/>
    <property type="match status" value="1"/>
</dbReference>
<dbReference type="EMBL" id="BKBQ01000011">
    <property type="protein sequence ID" value="GEQ54058.1"/>
    <property type="molecule type" value="Genomic_DNA"/>
</dbReference>
<comment type="cofactor">
    <cofactor evidence="2">
        <name>Mn(2+)</name>
        <dbReference type="ChEBI" id="CHEBI:29035"/>
    </cofactor>
    <text evidence="2">Binds 2 manganese ions per subunit.</text>
</comment>
<keyword evidence="2" id="KW-0479">Metal-binding</keyword>
<comment type="cofactor">
    <cofactor evidence="3">
        <name>Ca(2+)</name>
        <dbReference type="ChEBI" id="CHEBI:29108"/>
    </cofactor>
    <text evidence="3">Binds 1 Ca(2+) ion per subunit.</text>
</comment>
<dbReference type="InterPro" id="IPR012347">
    <property type="entry name" value="Ferritin-like"/>
</dbReference>
<dbReference type="InterPro" id="IPR039377">
    <property type="entry name" value="Mn_catalase_dom"/>
</dbReference>
<dbReference type="CDD" id="cd01051">
    <property type="entry name" value="Mn_catalase"/>
    <property type="match status" value="1"/>
</dbReference>
<reference evidence="6" key="1">
    <citation type="submission" date="2019-08" db="EMBL/GenBank/DDBJ databases">
        <authorList>
            <person name="Ishikawa M."/>
            <person name="Suzuki T."/>
            <person name="Matsutani M."/>
        </authorList>
    </citation>
    <scope>NUCLEOTIDE SEQUENCE</scope>
    <source>
        <strain evidence="6">7C1</strain>
        <strain evidence="5">8C4</strain>
    </source>
</reference>
<comment type="caution">
    <text evidence="6">The sequence shown here is derived from an EMBL/GenBank/DDBJ whole genome shotgun (WGS) entry which is preliminary data.</text>
</comment>
<dbReference type="EMBL" id="BKBO01000010">
    <property type="protein sequence ID" value="GEQ48980.1"/>
    <property type="molecule type" value="Genomic_DNA"/>
</dbReference>
<protein>
    <submittedName>
        <fullName evidence="6">Mn-containing catalase</fullName>
    </submittedName>
</protein>
<accession>A0AAN4UB77</accession>
<name>A0AAN4UB77_9ENTE</name>
<feature type="binding site" evidence="2">
    <location>
        <position position="151"/>
    </location>
    <ligand>
        <name>Mn(2+)</name>
        <dbReference type="ChEBI" id="CHEBI:29035"/>
        <label>1</label>
    </ligand>
</feature>
<proteinExistence type="inferred from homology"/>
<evidence type="ECO:0000256" key="3">
    <source>
        <dbReference type="PIRSR" id="PIRSR607760-2"/>
    </source>
</evidence>
<evidence type="ECO:0000313" key="6">
    <source>
        <dbReference type="EMBL" id="GEQ54058.1"/>
    </source>
</evidence>
<feature type="compositionally biased region" description="Basic and acidic residues" evidence="4">
    <location>
        <begin position="256"/>
        <end position="290"/>
    </location>
</feature>
<feature type="region of interest" description="Disordered" evidence="4">
    <location>
        <begin position="224"/>
        <end position="290"/>
    </location>
</feature>
<evidence type="ECO:0000313" key="5">
    <source>
        <dbReference type="EMBL" id="GEQ48980.1"/>
    </source>
</evidence>
<evidence type="ECO:0000313" key="8">
    <source>
        <dbReference type="Proteomes" id="UP000886607"/>
    </source>
</evidence>
<dbReference type="Pfam" id="PF05067">
    <property type="entry name" value="Mn_catalase"/>
    <property type="match status" value="1"/>
</dbReference>
<feature type="binding site" evidence="2">
    <location>
        <position position="184"/>
    </location>
    <ligand>
        <name>Mn(2+)</name>
        <dbReference type="ChEBI" id="CHEBI:29035"/>
        <label>1</label>
    </ligand>
</feature>
<feature type="binding site" evidence="2">
    <location>
        <position position="69"/>
    </location>
    <ligand>
        <name>Mn(2+)</name>
        <dbReference type="ChEBI" id="CHEBI:29035"/>
        <label>1</label>
    </ligand>
</feature>
<feature type="binding site" evidence="3">
    <location>
        <position position="57"/>
    </location>
    <ligand>
        <name>Ca(2+)</name>
        <dbReference type="ChEBI" id="CHEBI:29108"/>
    </ligand>
</feature>
<organism evidence="6 7">
    <name type="scientific">Tetragenococcus koreensis</name>
    <dbReference type="NCBI Taxonomy" id="290335"/>
    <lineage>
        <taxon>Bacteria</taxon>
        <taxon>Bacillati</taxon>
        <taxon>Bacillota</taxon>
        <taxon>Bacilli</taxon>
        <taxon>Lactobacillales</taxon>
        <taxon>Enterococcaceae</taxon>
        <taxon>Tetragenococcus</taxon>
    </lineage>
</organism>
<keyword evidence="8" id="KW-1185">Reference proteome</keyword>
<dbReference type="Proteomes" id="UP000886597">
    <property type="component" value="Unassembled WGS sequence"/>
</dbReference>
<dbReference type="AlphaFoldDB" id="A0AAN4UB77"/>
<feature type="compositionally biased region" description="Basic and acidic residues" evidence="4">
    <location>
        <begin position="226"/>
        <end position="244"/>
    </location>
</feature>
<keyword evidence="3" id="KW-0106">Calcium</keyword>
<feature type="binding site" evidence="3">
    <location>
        <position position="61"/>
    </location>
    <ligand>
        <name>Ca(2+)</name>
        <dbReference type="ChEBI" id="CHEBI:29108"/>
    </ligand>
</feature>
<dbReference type="Gene3D" id="3.30.1530.10">
    <property type="entry name" value="manganese catalase, domain 2, chain A"/>
    <property type="match status" value="1"/>
</dbReference>
<dbReference type="Proteomes" id="UP000886607">
    <property type="component" value="Unassembled WGS sequence"/>
</dbReference>
<dbReference type="GO" id="GO:0046872">
    <property type="term" value="F:metal ion binding"/>
    <property type="evidence" value="ECO:0007669"/>
    <property type="project" value="UniProtKB-KW"/>
</dbReference>
<feature type="binding site" evidence="2">
    <location>
        <position position="66"/>
    </location>
    <ligand>
        <name>Mn(2+)</name>
        <dbReference type="ChEBI" id="CHEBI:29035"/>
        <label>2</label>
    </ligand>
</feature>
<feature type="binding site" evidence="2">
    <location>
        <position position="35"/>
    </location>
    <ligand>
        <name>Mn(2+)</name>
        <dbReference type="ChEBI" id="CHEBI:29035"/>
        <label>1</label>
    </ligand>
</feature>
<sequence length="290" mass="32495">MFKHTKELQYNAKPEAPDPLMARRLQESLGGQWGEMTGMMSYLSQGWSTVGNEKYRDLLLDTGTEEIGHVEMLATMIGHLLEDAPVNIQENVYQSGDPALAAVMSGMDPNQAVVSGLNASLNNPNGTPWNAGYTASSGNLLADMRYNVTRESMGRLQVTRLYHMTKDKGIRDMLSYLMARETQHQLQFIQAQEELEEKYGVVVPHGTQDLQHTEFSHTLMNFSEGEESKELVEGKTAKDGKPFEYESNPTAQGGKADMKPGPEEMRNTQEDKEKTVEEGRKIIESQKDMK</sequence>
<gene>
    <name evidence="5" type="ORF">TK11N_08320</name>
    <name evidence="6" type="ORF">TK2N_09020</name>
</gene>
<evidence type="ECO:0000256" key="1">
    <source>
        <dbReference type="ARBA" id="ARBA00007644"/>
    </source>
</evidence>
<dbReference type="RefSeq" id="WP_202583692.1">
    <property type="nucleotide sequence ID" value="NZ_BKBO01000010.1"/>
</dbReference>
<feature type="binding site" evidence="3">
    <location>
        <position position="225"/>
    </location>
    <ligand>
        <name>Ca(2+)</name>
        <dbReference type="ChEBI" id="CHEBI:29108"/>
    </ligand>
</feature>